<dbReference type="InterPro" id="IPR014757">
    <property type="entry name" value="Tscrpt_reg_IclR_C"/>
</dbReference>
<dbReference type="KEGG" id="daer:H9K75_16370"/>
<name>A0A7H0GHH5_9BURK</name>
<keyword evidence="3" id="KW-0804">Transcription</keyword>
<sequence length="275" mass="30928">MSTEVRSVQRALQILRVMNERVSWTLQELHLRTGLAKSTLHRLLSTLEAEKYVRTDPHVYGHYQLTQAVGNLSCGITTQMQLVELAAPMMVSTTHAIKWPLSLGVIDHHQIRIVYCTMPYSPYAIRPSSVGRKYELTESASGRAYLAFCDPVERRILIEEMNSREDDGPRMTDLRAMRHMIRDIRKQGFAVRYGQHRSESAAMAVPVFSAGMLRGVLVYSTFARQMDERMLTRAVPTVLATAQRIGEALAPALRAGGLMNGQVMPGRMEPMARVA</sequence>
<evidence type="ECO:0000259" key="4">
    <source>
        <dbReference type="PROSITE" id="PS51077"/>
    </source>
</evidence>
<dbReference type="PROSITE" id="PS51077">
    <property type="entry name" value="HTH_ICLR"/>
    <property type="match status" value="1"/>
</dbReference>
<evidence type="ECO:0000313" key="7">
    <source>
        <dbReference type="Proteomes" id="UP000516028"/>
    </source>
</evidence>
<dbReference type="GO" id="GO:0003677">
    <property type="term" value="F:DNA binding"/>
    <property type="evidence" value="ECO:0007669"/>
    <property type="project" value="UniProtKB-KW"/>
</dbReference>
<dbReference type="AlphaFoldDB" id="A0A7H0GHH5"/>
<dbReference type="InterPro" id="IPR005471">
    <property type="entry name" value="Tscrpt_reg_IclR_N"/>
</dbReference>
<organism evidence="6 7">
    <name type="scientific">Diaphorobacter aerolatus</name>
    <dbReference type="NCBI Taxonomy" id="1288495"/>
    <lineage>
        <taxon>Bacteria</taxon>
        <taxon>Pseudomonadati</taxon>
        <taxon>Pseudomonadota</taxon>
        <taxon>Betaproteobacteria</taxon>
        <taxon>Burkholderiales</taxon>
        <taxon>Comamonadaceae</taxon>
        <taxon>Diaphorobacter</taxon>
    </lineage>
</organism>
<dbReference type="SMART" id="SM00346">
    <property type="entry name" value="HTH_ICLR"/>
    <property type="match status" value="1"/>
</dbReference>
<dbReference type="EMBL" id="CP060783">
    <property type="protein sequence ID" value="QNP47741.1"/>
    <property type="molecule type" value="Genomic_DNA"/>
</dbReference>
<keyword evidence="2" id="KW-0238">DNA-binding</keyword>
<gene>
    <name evidence="6" type="ORF">H9K75_16370</name>
</gene>
<protein>
    <submittedName>
        <fullName evidence="6">Helix-turn-helix domain-containing protein</fullName>
    </submittedName>
</protein>
<dbReference type="Gene3D" id="1.10.10.10">
    <property type="entry name" value="Winged helix-like DNA-binding domain superfamily/Winged helix DNA-binding domain"/>
    <property type="match status" value="1"/>
</dbReference>
<dbReference type="PANTHER" id="PTHR30136">
    <property type="entry name" value="HELIX-TURN-HELIX TRANSCRIPTIONAL REGULATOR, ICLR FAMILY"/>
    <property type="match status" value="1"/>
</dbReference>
<dbReference type="GO" id="GO:0003700">
    <property type="term" value="F:DNA-binding transcription factor activity"/>
    <property type="evidence" value="ECO:0007669"/>
    <property type="project" value="TreeGrafter"/>
</dbReference>
<dbReference type="SUPFAM" id="SSF46785">
    <property type="entry name" value="Winged helix' DNA-binding domain"/>
    <property type="match status" value="1"/>
</dbReference>
<dbReference type="InterPro" id="IPR050707">
    <property type="entry name" value="HTH_MetabolicPath_Reg"/>
</dbReference>
<dbReference type="RefSeq" id="WP_187723421.1">
    <property type="nucleotide sequence ID" value="NZ_CP060783.1"/>
</dbReference>
<evidence type="ECO:0000313" key="6">
    <source>
        <dbReference type="EMBL" id="QNP47741.1"/>
    </source>
</evidence>
<dbReference type="InterPro" id="IPR029016">
    <property type="entry name" value="GAF-like_dom_sf"/>
</dbReference>
<dbReference type="SUPFAM" id="SSF55781">
    <property type="entry name" value="GAF domain-like"/>
    <property type="match status" value="1"/>
</dbReference>
<dbReference type="Gene3D" id="3.30.450.40">
    <property type="match status" value="1"/>
</dbReference>
<dbReference type="Pfam" id="PF01614">
    <property type="entry name" value="IclR_C"/>
    <property type="match status" value="1"/>
</dbReference>
<keyword evidence="7" id="KW-1185">Reference proteome</keyword>
<feature type="domain" description="IclR-ED" evidence="5">
    <location>
        <begin position="68"/>
        <end position="251"/>
    </location>
</feature>
<accession>A0A7H0GHH5</accession>
<dbReference type="Proteomes" id="UP000516028">
    <property type="component" value="Chromosome"/>
</dbReference>
<evidence type="ECO:0000256" key="2">
    <source>
        <dbReference type="ARBA" id="ARBA00023125"/>
    </source>
</evidence>
<proteinExistence type="predicted"/>
<dbReference type="GO" id="GO:0045892">
    <property type="term" value="P:negative regulation of DNA-templated transcription"/>
    <property type="evidence" value="ECO:0007669"/>
    <property type="project" value="TreeGrafter"/>
</dbReference>
<keyword evidence="1" id="KW-0805">Transcription regulation</keyword>
<evidence type="ECO:0000259" key="5">
    <source>
        <dbReference type="PROSITE" id="PS51078"/>
    </source>
</evidence>
<evidence type="ECO:0000256" key="1">
    <source>
        <dbReference type="ARBA" id="ARBA00023015"/>
    </source>
</evidence>
<feature type="domain" description="HTH iclR-type" evidence="4">
    <location>
        <begin position="5"/>
        <end position="67"/>
    </location>
</feature>
<reference evidence="6 7" key="1">
    <citation type="submission" date="2020-08" db="EMBL/GenBank/DDBJ databases">
        <title>Genome sequence of Diaphorobacter aerolatus KACC 16536T.</title>
        <authorList>
            <person name="Hyun D.-W."/>
            <person name="Bae J.-W."/>
        </authorList>
    </citation>
    <scope>NUCLEOTIDE SEQUENCE [LARGE SCALE GENOMIC DNA]</scope>
    <source>
        <strain evidence="6 7">KACC 16536</strain>
    </source>
</reference>
<dbReference type="PROSITE" id="PS51078">
    <property type="entry name" value="ICLR_ED"/>
    <property type="match status" value="1"/>
</dbReference>
<dbReference type="InterPro" id="IPR036388">
    <property type="entry name" value="WH-like_DNA-bd_sf"/>
</dbReference>
<evidence type="ECO:0000256" key="3">
    <source>
        <dbReference type="ARBA" id="ARBA00023163"/>
    </source>
</evidence>
<dbReference type="PANTHER" id="PTHR30136:SF23">
    <property type="entry name" value="DNA-BINDING TRANSCRIPTIONAL ACTIVATOR MHPR"/>
    <property type="match status" value="1"/>
</dbReference>
<dbReference type="InterPro" id="IPR036390">
    <property type="entry name" value="WH_DNA-bd_sf"/>
</dbReference>
<dbReference type="Pfam" id="PF09339">
    <property type="entry name" value="HTH_IclR"/>
    <property type="match status" value="1"/>
</dbReference>